<accession>A0A5C4MXE4</accession>
<evidence type="ECO:0000259" key="5">
    <source>
        <dbReference type="PROSITE" id="PS50977"/>
    </source>
</evidence>
<dbReference type="AlphaFoldDB" id="A0A5C4MXE4"/>
<evidence type="ECO:0000256" key="4">
    <source>
        <dbReference type="PROSITE-ProRule" id="PRU00335"/>
    </source>
</evidence>
<evidence type="ECO:0000313" key="7">
    <source>
        <dbReference type="EMBL" id="TNC49972.1"/>
    </source>
</evidence>
<dbReference type="Pfam" id="PF00440">
    <property type="entry name" value="TetR_N"/>
    <property type="match status" value="1"/>
</dbReference>
<evidence type="ECO:0000256" key="3">
    <source>
        <dbReference type="ARBA" id="ARBA00023163"/>
    </source>
</evidence>
<dbReference type="EMBL" id="VDFR01000020">
    <property type="protein sequence ID" value="TNC49972.1"/>
    <property type="molecule type" value="Genomic_DNA"/>
</dbReference>
<keyword evidence="3" id="KW-0804">Transcription</keyword>
<dbReference type="RefSeq" id="WP_139086507.1">
    <property type="nucleotide sequence ID" value="NZ_VDFR01000020.1"/>
</dbReference>
<reference evidence="6 8" key="1">
    <citation type="submission" date="2019-05" db="EMBL/GenBank/DDBJ databases">
        <title>Mumia sp. nov., isolated from the intestinal contents of plateau pika (Ochotona curzoniae) in the Qinghai-Tibet plateau of China.</title>
        <authorList>
            <person name="Tian Z."/>
        </authorList>
    </citation>
    <scope>NUCLEOTIDE SEQUENCE [LARGE SCALE GENOMIC DNA]</scope>
    <source>
        <strain evidence="8">527</strain>
        <strain evidence="6">Z527</strain>
    </source>
</reference>
<dbReference type="Gene3D" id="1.10.10.60">
    <property type="entry name" value="Homeodomain-like"/>
    <property type="match status" value="1"/>
</dbReference>
<dbReference type="GO" id="GO:0003700">
    <property type="term" value="F:DNA-binding transcription factor activity"/>
    <property type="evidence" value="ECO:0007669"/>
    <property type="project" value="TreeGrafter"/>
</dbReference>
<protein>
    <submittedName>
        <fullName evidence="6">TetR family transcriptional regulator</fullName>
    </submittedName>
</protein>
<organism evidence="6 8">
    <name type="scientific">Mumia zhuanghuii</name>
    <dbReference type="NCBI Taxonomy" id="2585211"/>
    <lineage>
        <taxon>Bacteria</taxon>
        <taxon>Bacillati</taxon>
        <taxon>Actinomycetota</taxon>
        <taxon>Actinomycetes</taxon>
        <taxon>Propionibacteriales</taxon>
        <taxon>Nocardioidaceae</taxon>
        <taxon>Mumia</taxon>
    </lineage>
</organism>
<evidence type="ECO:0000313" key="6">
    <source>
        <dbReference type="EMBL" id="TNC49723.1"/>
    </source>
</evidence>
<dbReference type="OrthoDB" id="3819648at2"/>
<dbReference type="InterPro" id="IPR004111">
    <property type="entry name" value="Repressor_TetR_C"/>
</dbReference>
<proteinExistence type="predicted"/>
<keyword evidence="2 4" id="KW-0238">DNA-binding</keyword>
<dbReference type="Proteomes" id="UP000306740">
    <property type="component" value="Unassembled WGS sequence"/>
</dbReference>
<dbReference type="InterPro" id="IPR009057">
    <property type="entry name" value="Homeodomain-like_sf"/>
</dbReference>
<dbReference type="PANTHER" id="PTHR30055:SF151">
    <property type="entry name" value="TRANSCRIPTIONAL REGULATORY PROTEIN"/>
    <property type="match status" value="1"/>
</dbReference>
<dbReference type="PROSITE" id="PS50977">
    <property type="entry name" value="HTH_TETR_2"/>
    <property type="match status" value="1"/>
</dbReference>
<dbReference type="PANTHER" id="PTHR30055">
    <property type="entry name" value="HTH-TYPE TRANSCRIPTIONAL REGULATOR RUTR"/>
    <property type="match status" value="1"/>
</dbReference>
<keyword evidence="1" id="KW-0805">Transcription regulation</keyword>
<evidence type="ECO:0000256" key="1">
    <source>
        <dbReference type="ARBA" id="ARBA00023015"/>
    </source>
</evidence>
<dbReference type="Gene3D" id="1.10.357.10">
    <property type="entry name" value="Tetracycline Repressor, domain 2"/>
    <property type="match status" value="1"/>
</dbReference>
<dbReference type="EMBL" id="VDFR01000021">
    <property type="protein sequence ID" value="TNC49723.1"/>
    <property type="molecule type" value="Genomic_DNA"/>
</dbReference>
<dbReference type="GO" id="GO:0045892">
    <property type="term" value="P:negative regulation of DNA-templated transcription"/>
    <property type="evidence" value="ECO:0007669"/>
    <property type="project" value="InterPro"/>
</dbReference>
<dbReference type="InterPro" id="IPR036271">
    <property type="entry name" value="Tet_transcr_reg_TetR-rel_C_sf"/>
</dbReference>
<name>A0A5C4MXE4_9ACTN</name>
<dbReference type="SUPFAM" id="SSF48498">
    <property type="entry name" value="Tetracyclin repressor-like, C-terminal domain"/>
    <property type="match status" value="1"/>
</dbReference>
<sequence length="186" mass="19918">MANSLQDVVRVALQVLDTHGLEFASMRRVAAALDVQPSALYHHVPNKQTLLALMADEILARGRRTDPNGPWDEQVSALCHEIRDAMLAVRDGAEVVATASAFGLGAGEPEQRLIRMLSDFEHDVAVTGARTIMLFVLGHASARQMHEQASATGAITYDPSIGSPESFDLGLGLVLSGLRAALPVRV</sequence>
<evidence type="ECO:0000256" key="2">
    <source>
        <dbReference type="ARBA" id="ARBA00023125"/>
    </source>
</evidence>
<feature type="DNA-binding region" description="H-T-H motif" evidence="4">
    <location>
        <begin position="25"/>
        <end position="44"/>
    </location>
</feature>
<dbReference type="SUPFAM" id="SSF46689">
    <property type="entry name" value="Homeodomain-like"/>
    <property type="match status" value="1"/>
</dbReference>
<dbReference type="InterPro" id="IPR001647">
    <property type="entry name" value="HTH_TetR"/>
</dbReference>
<dbReference type="Pfam" id="PF02909">
    <property type="entry name" value="TetR_C_1"/>
    <property type="match status" value="1"/>
</dbReference>
<evidence type="ECO:0000313" key="8">
    <source>
        <dbReference type="Proteomes" id="UP000306740"/>
    </source>
</evidence>
<feature type="domain" description="HTH tetR-type" evidence="5">
    <location>
        <begin position="2"/>
        <end position="62"/>
    </location>
</feature>
<comment type="caution">
    <text evidence="6">The sequence shown here is derived from an EMBL/GenBank/DDBJ whole genome shotgun (WGS) entry which is preliminary data.</text>
</comment>
<dbReference type="GO" id="GO:0000976">
    <property type="term" value="F:transcription cis-regulatory region binding"/>
    <property type="evidence" value="ECO:0007669"/>
    <property type="project" value="TreeGrafter"/>
</dbReference>
<dbReference type="PRINTS" id="PR00455">
    <property type="entry name" value="HTHTETR"/>
</dbReference>
<gene>
    <name evidence="7" type="ORF">FHE65_04610</name>
    <name evidence="6" type="ORF">FHE65_04845</name>
</gene>
<dbReference type="InterPro" id="IPR050109">
    <property type="entry name" value="HTH-type_TetR-like_transc_reg"/>
</dbReference>